<dbReference type="Proteomes" id="UP000319148">
    <property type="component" value="Unassembled WGS sequence"/>
</dbReference>
<dbReference type="EMBL" id="VFIY01000004">
    <property type="protein sequence ID" value="TPD63025.1"/>
    <property type="molecule type" value="Genomic_DNA"/>
</dbReference>
<organism evidence="1 2">
    <name type="scientific">Emcibacter nanhaiensis</name>
    <dbReference type="NCBI Taxonomy" id="1505037"/>
    <lineage>
        <taxon>Bacteria</taxon>
        <taxon>Pseudomonadati</taxon>
        <taxon>Pseudomonadota</taxon>
        <taxon>Alphaproteobacteria</taxon>
        <taxon>Emcibacterales</taxon>
        <taxon>Emcibacteraceae</taxon>
        <taxon>Emcibacter</taxon>
    </lineage>
</organism>
<dbReference type="InterPro" id="IPR050238">
    <property type="entry name" value="DNA_Rep/Repair_Clamp_Loader"/>
</dbReference>
<dbReference type="AlphaFoldDB" id="A0A501PS12"/>
<dbReference type="InterPro" id="IPR027417">
    <property type="entry name" value="P-loop_NTPase"/>
</dbReference>
<dbReference type="EC" id="2.7.7.7" evidence="1"/>
<comment type="caution">
    <text evidence="1">The sequence shown here is derived from an EMBL/GenBank/DDBJ whole genome shotgun (WGS) entry which is preliminary data.</text>
</comment>
<dbReference type="GO" id="GO:0009360">
    <property type="term" value="C:DNA polymerase III complex"/>
    <property type="evidence" value="ECO:0007669"/>
    <property type="project" value="TreeGrafter"/>
</dbReference>
<evidence type="ECO:0000313" key="2">
    <source>
        <dbReference type="Proteomes" id="UP000319148"/>
    </source>
</evidence>
<dbReference type="NCBIfam" id="NF005677">
    <property type="entry name" value="PRK07471.1"/>
    <property type="match status" value="1"/>
</dbReference>
<dbReference type="Pfam" id="PF13177">
    <property type="entry name" value="DNA_pol3_delta2"/>
    <property type="match status" value="1"/>
</dbReference>
<gene>
    <name evidence="1" type="ORF">FIV46_02795</name>
</gene>
<dbReference type="PANTHER" id="PTHR11669:SF8">
    <property type="entry name" value="DNA POLYMERASE III SUBUNIT DELTA"/>
    <property type="match status" value="1"/>
</dbReference>
<dbReference type="GO" id="GO:0006261">
    <property type="term" value="P:DNA-templated DNA replication"/>
    <property type="evidence" value="ECO:0007669"/>
    <property type="project" value="TreeGrafter"/>
</dbReference>
<dbReference type="PANTHER" id="PTHR11669">
    <property type="entry name" value="REPLICATION FACTOR C / DNA POLYMERASE III GAMMA-TAU SUBUNIT"/>
    <property type="match status" value="1"/>
</dbReference>
<dbReference type="OrthoDB" id="9811073at2"/>
<sequence length="369" mass="40646">MDIEDVPPSRQCKKVVGHQQAQQLFLDAFNADKLHHAWLITGPRGVGKASLAFAMARFLLHNPPASDDGPGLFGDVLEPVKAESLSTDPESPVNHRITAGSHPDLITIERSVDEKTGKKRNEILINDVRRLQGFYSTTSGEGGWRIAIVDSADELNRNAANALLKILEEPPSNSVLFVLAHAPGRLLPTIRSRCRQLRLKPLEFEEVHQVVGTQFPSLSPEELQGCALLSEGSPGYAITLAEQKGLELYGQILSLMSQLPALNVPALHALADDLAGAKNKDRFGLFSDLLTRFFNRLVRVNADPASDVPEILSGELEMMRSLGQRLPLDQWVELWEKGSHILARTDAVNLDRKQVVLNIFSMISQSLRA</sequence>
<keyword evidence="1" id="KW-0808">Transferase</keyword>
<reference evidence="2" key="1">
    <citation type="submission" date="2019-06" db="EMBL/GenBank/DDBJ databases">
        <title>The complete genome of Emcibacter congregatus ZYLT.</title>
        <authorList>
            <person name="Zhao Z."/>
        </authorList>
    </citation>
    <scope>NUCLEOTIDE SEQUENCE [LARGE SCALE GENOMIC DNA]</scope>
    <source>
        <strain evidence="2">MCCC 1A06723</strain>
    </source>
</reference>
<accession>A0A501PS12</accession>
<proteinExistence type="predicted"/>
<dbReference type="RefSeq" id="WP_139938275.1">
    <property type="nucleotide sequence ID" value="NZ_JBHSYP010000022.1"/>
</dbReference>
<protein>
    <submittedName>
        <fullName evidence="1">DNA polymerase III subunit delta</fullName>
        <ecNumber evidence="1">2.7.7.7</ecNumber>
    </submittedName>
</protein>
<dbReference type="Gene3D" id="3.40.50.300">
    <property type="entry name" value="P-loop containing nucleotide triphosphate hydrolases"/>
    <property type="match status" value="1"/>
</dbReference>
<name>A0A501PS12_9PROT</name>
<keyword evidence="1" id="KW-0548">Nucleotidyltransferase</keyword>
<evidence type="ECO:0000313" key="1">
    <source>
        <dbReference type="EMBL" id="TPD63025.1"/>
    </source>
</evidence>
<dbReference type="GO" id="GO:0003887">
    <property type="term" value="F:DNA-directed DNA polymerase activity"/>
    <property type="evidence" value="ECO:0007669"/>
    <property type="project" value="UniProtKB-EC"/>
</dbReference>
<keyword evidence="2" id="KW-1185">Reference proteome</keyword>
<dbReference type="SUPFAM" id="SSF52540">
    <property type="entry name" value="P-loop containing nucleoside triphosphate hydrolases"/>
    <property type="match status" value="1"/>
</dbReference>